<comment type="caution">
    <text evidence="3">The sequence shown here is derived from an EMBL/GenBank/DDBJ whole genome shotgun (WGS) entry which is preliminary data.</text>
</comment>
<keyword evidence="1" id="KW-0472">Membrane</keyword>
<evidence type="ECO:0000313" key="2">
    <source>
        <dbReference type="EMBL" id="KIO43289.1"/>
    </source>
</evidence>
<reference evidence="3 5" key="1">
    <citation type="submission" date="2014-07" db="EMBL/GenBank/DDBJ databases">
        <title>Porphyromonadaceae bacterium OUH 308042 = ATCC BAA-2681 = DSM 28342 draft genome.</title>
        <authorList>
            <person name="Sydenham T.V."/>
            <person name="Hasman H."/>
            <person name="Justensen U.S."/>
        </authorList>
    </citation>
    <scope>NUCLEOTIDE SEQUENCE [LARGE SCALE GENOMIC DNA]</scope>
    <source>
        <strain evidence="3 5">OUH 308042</strain>
    </source>
</reference>
<keyword evidence="1" id="KW-1133">Transmembrane helix</keyword>
<name>A0A0C3NFT9_9PORP</name>
<gene>
    <name evidence="3" type="ORF">BA92_08325</name>
    <name evidence="2" type="ORF">IE90_13930</name>
</gene>
<keyword evidence="5" id="KW-1185">Reference proteome</keyword>
<reference evidence="2 4" key="2">
    <citation type="submission" date="2014-07" db="EMBL/GenBank/DDBJ databases">
        <title>Porphyromonadaceae bacterium OUH 334697 = ATCC BAA-2682 = DSM 28341 draft genome.</title>
        <authorList>
            <person name="Sydenham T.V."/>
            <person name="Hasman H."/>
            <person name="Justesen U.S."/>
        </authorList>
    </citation>
    <scope>NUCLEOTIDE SEQUENCE [LARGE SCALE GENOMIC DNA]</scope>
    <source>
        <strain evidence="2 4">OUH 334697</strain>
    </source>
</reference>
<feature type="transmembrane region" description="Helical" evidence="1">
    <location>
        <begin position="6"/>
        <end position="26"/>
    </location>
</feature>
<sequence>MKIVRMTLIIIVAIVVVLGIVTVIIIDHPSFGKASHGERLERLKLSPDYRDGQFRNLILTQRLTSDKGKFAATQVFTEWWKEGE</sequence>
<dbReference type="Proteomes" id="UP000031937">
    <property type="component" value="Unassembled WGS sequence"/>
</dbReference>
<evidence type="ECO:0000256" key="1">
    <source>
        <dbReference type="SAM" id="Phobius"/>
    </source>
</evidence>
<keyword evidence="1" id="KW-0812">Transmembrane</keyword>
<proteinExistence type="predicted"/>
<accession>A0A0C3NFT9</accession>
<dbReference type="EMBL" id="JPIU01000038">
    <property type="protein sequence ID" value="KIO45002.1"/>
    <property type="molecule type" value="Genomic_DNA"/>
</dbReference>
<evidence type="ECO:0000313" key="5">
    <source>
        <dbReference type="Proteomes" id="UP000031980"/>
    </source>
</evidence>
<organism evidence="3 5">
    <name type="scientific">Sanguibacteroides justesenii</name>
    <dbReference type="NCBI Taxonomy" id="1547597"/>
    <lineage>
        <taxon>Bacteria</taxon>
        <taxon>Pseudomonadati</taxon>
        <taxon>Bacteroidota</taxon>
        <taxon>Bacteroidia</taxon>
        <taxon>Bacteroidales</taxon>
        <taxon>Porphyromonadaceae</taxon>
        <taxon>Sanguibacteroides</taxon>
    </lineage>
</organism>
<evidence type="ECO:0000313" key="4">
    <source>
        <dbReference type="Proteomes" id="UP000031937"/>
    </source>
</evidence>
<dbReference type="AlphaFoldDB" id="A0A0C3NFT9"/>
<dbReference type="Proteomes" id="UP000031980">
    <property type="component" value="Unassembled WGS sequence"/>
</dbReference>
<evidence type="ECO:0000313" key="3">
    <source>
        <dbReference type="EMBL" id="KIO45002.1"/>
    </source>
</evidence>
<protein>
    <submittedName>
        <fullName evidence="3">Uncharacterized protein</fullName>
    </submittedName>
</protein>
<dbReference type="EMBL" id="JPIT01000032">
    <property type="protein sequence ID" value="KIO43289.1"/>
    <property type="molecule type" value="Genomic_DNA"/>
</dbReference>